<organism evidence="1 2">
    <name type="scientific">Artomyces pyxidatus</name>
    <dbReference type="NCBI Taxonomy" id="48021"/>
    <lineage>
        <taxon>Eukaryota</taxon>
        <taxon>Fungi</taxon>
        <taxon>Dikarya</taxon>
        <taxon>Basidiomycota</taxon>
        <taxon>Agaricomycotina</taxon>
        <taxon>Agaricomycetes</taxon>
        <taxon>Russulales</taxon>
        <taxon>Auriscalpiaceae</taxon>
        <taxon>Artomyces</taxon>
    </lineage>
</organism>
<keyword evidence="2" id="KW-1185">Reference proteome</keyword>
<feature type="non-terminal residue" evidence="1">
    <location>
        <position position="1"/>
    </location>
</feature>
<name>A0ACB8T189_9AGAM</name>
<reference evidence="1" key="1">
    <citation type="submission" date="2021-03" db="EMBL/GenBank/DDBJ databases">
        <authorList>
            <consortium name="DOE Joint Genome Institute"/>
            <person name="Ahrendt S."/>
            <person name="Looney B.P."/>
            <person name="Miyauchi S."/>
            <person name="Morin E."/>
            <person name="Drula E."/>
            <person name="Courty P.E."/>
            <person name="Chicoki N."/>
            <person name="Fauchery L."/>
            <person name="Kohler A."/>
            <person name="Kuo A."/>
            <person name="Labutti K."/>
            <person name="Pangilinan J."/>
            <person name="Lipzen A."/>
            <person name="Riley R."/>
            <person name="Andreopoulos W."/>
            <person name="He G."/>
            <person name="Johnson J."/>
            <person name="Barry K.W."/>
            <person name="Grigoriev I.V."/>
            <person name="Nagy L."/>
            <person name="Hibbett D."/>
            <person name="Henrissat B."/>
            <person name="Matheny P.B."/>
            <person name="Labbe J."/>
            <person name="Martin F."/>
        </authorList>
    </citation>
    <scope>NUCLEOTIDE SEQUENCE</scope>
    <source>
        <strain evidence="1">HHB10654</strain>
    </source>
</reference>
<accession>A0ACB8T189</accession>
<dbReference type="EMBL" id="MU277210">
    <property type="protein sequence ID" value="KAI0061776.1"/>
    <property type="molecule type" value="Genomic_DNA"/>
</dbReference>
<gene>
    <name evidence="1" type="ORF">BV25DRAFT_1804969</name>
</gene>
<reference evidence="1" key="2">
    <citation type="journal article" date="2022" name="New Phytol.">
        <title>Evolutionary transition to the ectomycorrhizal habit in the genomes of a hyperdiverse lineage of mushroom-forming fungi.</title>
        <authorList>
            <person name="Looney B."/>
            <person name="Miyauchi S."/>
            <person name="Morin E."/>
            <person name="Drula E."/>
            <person name="Courty P.E."/>
            <person name="Kohler A."/>
            <person name="Kuo A."/>
            <person name="LaButti K."/>
            <person name="Pangilinan J."/>
            <person name="Lipzen A."/>
            <person name="Riley R."/>
            <person name="Andreopoulos W."/>
            <person name="He G."/>
            <person name="Johnson J."/>
            <person name="Nolan M."/>
            <person name="Tritt A."/>
            <person name="Barry K.W."/>
            <person name="Grigoriev I.V."/>
            <person name="Nagy L.G."/>
            <person name="Hibbett D."/>
            <person name="Henrissat B."/>
            <person name="Matheny P.B."/>
            <person name="Labbe J."/>
            <person name="Martin F.M."/>
        </authorList>
    </citation>
    <scope>NUCLEOTIDE SEQUENCE</scope>
    <source>
        <strain evidence="1">HHB10654</strain>
    </source>
</reference>
<proteinExistence type="predicted"/>
<sequence length="980" mass="110808">RDTYLEEMIRLDGLGEHEILPGCEQCGDAPGAIRCTDCVGGLLLCADCAVLEHAKHPYHRVERWNGDFFEKYSLREAGLIIQLGHDGRSCPRPLAKNSPLTVIDISGVHEVQVQYCDCGRIGSSRPIVQLLRASLWPATVDRPQTATTLRTLKLFHSLTLQGKMNAYDFWCGLVRITDGMGTRKTKYRYKEFIRSVRCFRHLRAAKRAGRAHDPEGIEGTQPGEFVVECPLCPHPGRNMPEGWEDAPEHEKWKHAMFVAVDANFKLKLKNRGLSDVELSPGWAYFVNSTEYAEYLKDYVDEPEVKYCESNHSAINDANVPAQRRFIVNGVGAVVCSRHYFYLKHCIGDLQFGERYSSMDYMLLSSLALSCPDIKSLFISYDIACSFSVNFESRMEQQPESRKLDLDLLKLKWAIPKFHLLAHGAKCQGPYSYNTMFGVGRTHGEGIETGWADLNGAALSTREMAGAARHEILDDVLGAINWRKLIAIGMSFNPKNLIAAVVARDKHQVQLEETASTVPAETIELWNAMMVEYENNKKAFNPYEEPVTTTSQVDVRLELAEEEAEEARQGQLALHETTASAFLAAGFELEEQQYVPSNFFKQPTARASKPDKMEFRDKQNVLRHRISAWRQIQQLYMPCISQLVVPPTQSSSGAPDDVTESNDPEKVNLYLPSQIPAELRAAGCTLGLADKELRLRRGQAEDALHQVRRSIRMRIGMIHYKHVHVDGQGVAANTRARTLVSRISDKLRRHVRRYRAAYAALLSLSPDGDWKVHLRQLREEDIRSAREDERALGEGHRELSWIWRVLRPEARDFPEADEETTEEELNDSVRVDYVTSKARVDRWEEEIIHLSEEMPRAVRFFRDRARWWRSKVDQRRDVSPDILSGLNAFAERQAKQLEDLTDSFLEQWIPVVNSLGVTVAWPEDTPTSDQTSGEPPQSDQSDSDSSSSDSDIYSLSDTHSISTNDAGTSLGGGAVDLDDIL</sequence>
<evidence type="ECO:0000313" key="2">
    <source>
        <dbReference type="Proteomes" id="UP000814140"/>
    </source>
</evidence>
<protein>
    <submittedName>
        <fullName evidence="1">Uncharacterized protein</fullName>
    </submittedName>
</protein>
<evidence type="ECO:0000313" key="1">
    <source>
        <dbReference type="EMBL" id="KAI0061776.1"/>
    </source>
</evidence>
<dbReference type="Proteomes" id="UP000814140">
    <property type="component" value="Unassembled WGS sequence"/>
</dbReference>
<comment type="caution">
    <text evidence="1">The sequence shown here is derived from an EMBL/GenBank/DDBJ whole genome shotgun (WGS) entry which is preliminary data.</text>
</comment>